<dbReference type="EMBL" id="JANX01001165">
    <property type="protein sequence ID" value="KGM29985.1"/>
    <property type="molecule type" value="Genomic_DNA"/>
</dbReference>
<dbReference type="InterPro" id="IPR013105">
    <property type="entry name" value="TPR_2"/>
</dbReference>
<dbReference type="Gene3D" id="1.25.40.10">
    <property type="entry name" value="Tetratricopeptide repeat domain"/>
    <property type="match status" value="1"/>
</dbReference>
<gene>
    <name evidence="5" type="ORF">P409_35780</name>
</gene>
<evidence type="ECO:0000256" key="1">
    <source>
        <dbReference type="ARBA" id="ARBA00022737"/>
    </source>
</evidence>
<dbReference type="InterPro" id="IPR011990">
    <property type="entry name" value="TPR-like_helical_dom_sf"/>
</dbReference>
<evidence type="ECO:0000256" key="2">
    <source>
        <dbReference type="ARBA" id="ARBA00022803"/>
    </source>
</evidence>
<dbReference type="Pfam" id="PF07719">
    <property type="entry name" value="TPR_2"/>
    <property type="match status" value="1"/>
</dbReference>
<proteinExistence type="predicted"/>
<dbReference type="SUPFAM" id="SSF48452">
    <property type="entry name" value="TPR-like"/>
    <property type="match status" value="1"/>
</dbReference>
<dbReference type="Proteomes" id="UP000029995">
    <property type="component" value="Unassembled WGS sequence"/>
</dbReference>
<keyword evidence="2 3" id="KW-0802">TPR repeat</keyword>
<evidence type="ECO:0000256" key="3">
    <source>
        <dbReference type="PROSITE-ProRule" id="PRU00339"/>
    </source>
</evidence>
<comment type="caution">
    <text evidence="5">The sequence shown here is derived from an EMBL/GenBank/DDBJ whole genome shotgun (WGS) entry which is preliminary data.</text>
</comment>
<dbReference type="PROSITE" id="PS50005">
    <property type="entry name" value="TPR"/>
    <property type="match status" value="1"/>
</dbReference>
<feature type="compositionally biased region" description="Basic and acidic residues" evidence="4">
    <location>
        <begin position="56"/>
        <end position="67"/>
    </location>
</feature>
<organism evidence="5 6">
    <name type="scientific">Inquilinus limosus MP06</name>
    <dbReference type="NCBI Taxonomy" id="1398085"/>
    <lineage>
        <taxon>Bacteria</taxon>
        <taxon>Pseudomonadati</taxon>
        <taxon>Pseudomonadota</taxon>
        <taxon>Alphaproteobacteria</taxon>
        <taxon>Rhodospirillales</taxon>
        <taxon>Rhodospirillaceae</taxon>
        <taxon>Inquilinus</taxon>
    </lineage>
</organism>
<protein>
    <submittedName>
        <fullName evidence="5">Uncharacterized protein</fullName>
    </submittedName>
</protein>
<feature type="repeat" description="TPR" evidence="3">
    <location>
        <begin position="18"/>
        <end position="51"/>
    </location>
</feature>
<dbReference type="AlphaFoldDB" id="A0A0A0CW64"/>
<evidence type="ECO:0000313" key="6">
    <source>
        <dbReference type="Proteomes" id="UP000029995"/>
    </source>
</evidence>
<feature type="region of interest" description="Disordered" evidence="4">
    <location>
        <begin position="49"/>
        <end position="86"/>
    </location>
</feature>
<sequence>EKALSTARKAVKLAPEEAALHRHLGNLLAGQKRWDEAILVQRRAVELEPSHAGARRQLEAAEAEARKARIRRPAAPVPGHSGVAAE</sequence>
<dbReference type="InterPro" id="IPR019734">
    <property type="entry name" value="TPR_rpt"/>
</dbReference>
<accession>A0A0A0CW64</accession>
<evidence type="ECO:0000256" key="4">
    <source>
        <dbReference type="SAM" id="MobiDB-lite"/>
    </source>
</evidence>
<reference evidence="5 6" key="1">
    <citation type="submission" date="2014-01" db="EMBL/GenBank/DDBJ databases">
        <title>Genome sequence determination for a cystic fibrosis isolate, Inquilinus limosus.</title>
        <authorList>
            <person name="Pino M."/>
            <person name="Di Conza J."/>
            <person name="Gutkind G."/>
        </authorList>
    </citation>
    <scope>NUCLEOTIDE SEQUENCE [LARGE SCALE GENOMIC DNA]</scope>
    <source>
        <strain evidence="5 6">MP06</strain>
    </source>
</reference>
<evidence type="ECO:0000313" key="5">
    <source>
        <dbReference type="EMBL" id="KGM29985.1"/>
    </source>
</evidence>
<dbReference type="RefSeq" id="WP_034850015.1">
    <property type="nucleotide sequence ID" value="NZ_JANX01001165.1"/>
</dbReference>
<keyword evidence="1" id="KW-0677">Repeat</keyword>
<name>A0A0A0CW64_9PROT</name>
<feature type="non-terminal residue" evidence="5">
    <location>
        <position position="1"/>
    </location>
</feature>